<dbReference type="Gene3D" id="2.60.120.920">
    <property type="match status" value="1"/>
</dbReference>
<reference evidence="3" key="1">
    <citation type="submission" date="2020-06" db="EMBL/GenBank/DDBJ databases">
        <authorList>
            <consortium name="Wellcome Sanger Institute Data Sharing"/>
        </authorList>
    </citation>
    <scope>NUCLEOTIDE SEQUENCE [LARGE SCALE GENOMIC DNA]</scope>
</reference>
<organism evidence="3 4">
    <name type="scientific">Gouania willdenowi</name>
    <name type="common">Blunt-snouted clingfish</name>
    <name type="synonym">Lepadogaster willdenowi</name>
    <dbReference type="NCBI Taxonomy" id="441366"/>
    <lineage>
        <taxon>Eukaryota</taxon>
        <taxon>Metazoa</taxon>
        <taxon>Chordata</taxon>
        <taxon>Craniata</taxon>
        <taxon>Vertebrata</taxon>
        <taxon>Euteleostomi</taxon>
        <taxon>Actinopterygii</taxon>
        <taxon>Neopterygii</taxon>
        <taxon>Teleostei</taxon>
        <taxon>Neoteleostei</taxon>
        <taxon>Acanthomorphata</taxon>
        <taxon>Ovalentaria</taxon>
        <taxon>Blenniimorphae</taxon>
        <taxon>Blenniiformes</taxon>
        <taxon>Gobiesocoidei</taxon>
        <taxon>Gobiesocidae</taxon>
        <taxon>Gobiesocinae</taxon>
        <taxon>Gouania</taxon>
    </lineage>
</organism>
<dbReference type="InterPro" id="IPR013320">
    <property type="entry name" value="ConA-like_dom_sf"/>
</dbReference>
<keyword evidence="4" id="KW-1185">Reference proteome</keyword>
<feature type="coiled-coil region" evidence="1">
    <location>
        <begin position="25"/>
        <end position="52"/>
    </location>
</feature>
<dbReference type="PROSITE" id="PS50188">
    <property type="entry name" value="B302_SPRY"/>
    <property type="match status" value="1"/>
</dbReference>
<dbReference type="InterPro" id="IPR006574">
    <property type="entry name" value="PRY"/>
</dbReference>
<dbReference type="InterPro" id="IPR001870">
    <property type="entry name" value="B30.2/SPRY"/>
</dbReference>
<name>A0A8C5DZ12_GOUWI</name>
<feature type="domain" description="B30.2/SPRY" evidence="2">
    <location>
        <begin position="65"/>
        <end position="267"/>
    </location>
</feature>
<evidence type="ECO:0000313" key="3">
    <source>
        <dbReference type="Ensembl" id="ENSGWIP00000013918.1"/>
    </source>
</evidence>
<dbReference type="Ensembl" id="ENSGWIT00000015415.1">
    <property type="protein sequence ID" value="ENSGWIP00000013918.1"/>
    <property type="gene ID" value="ENSGWIG00000007889.1"/>
</dbReference>
<evidence type="ECO:0000259" key="2">
    <source>
        <dbReference type="PROSITE" id="PS50188"/>
    </source>
</evidence>
<dbReference type="Proteomes" id="UP000694680">
    <property type="component" value="Chromosome 15"/>
</dbReference>
<dbReference type="PRINTS" id="PR01407">
    <property type="entry name" value="BUTYPHLNCDUF"/>
</dbReference>
<accession>A0A8C5DZ12</accession>
<proteinExistence type="predicted"/>
<protein>
    <recommendedName>
        <fullName evidence="2">B30.2/SPRY domain-containing protein</fullName>
    </recommendedName>
</protein>
<dbReference type="SMART" id="SM00449">
    <property type="entry name" value="SPRY"/>
    <property type="match status" value="1"/>
</dbReference>
<dbReference type="InterPro" id="IPR050143">
    <property type="entry name" value="TRIM/RBCC"/>
</dbReference>
<reference evidence="3" key="3">
    <citation type="submission" date="2025-09" db="UniProtKB">
        <authorList>
            <consortium name="Ensembl"/>
        </authorList>
    </citation>
    <scope>IDENTIFICATION</scope>
</reference>
<dbReference type="Pfam" id="PF13765">
    <property type="entry name" value="PRY"/>
    <property type="match status" value="1"/>
</dbReference>
<dbReference type="FunFam" id="2.60.120.920:FF:000004">
    <property type="entry name" value="Butyrophilin subfamily 1 member A1"/>
    <property type="match status" value="1"/>
</dbReference>
<dbReference type="SUPFAM" id="SSF49899">
    <property type="entry name" value="Concanavalin A-like lectins/glucanases"/>
    <property type="match status" value="1"/>
</dbReference>
<dbReference type="PANTHER" id="PTHR24103">
    <property type="entry name" value="E3 UBIQUITIN-PROTEIN LIGASE TRIM"/>
    <property type="match status" value="1"/>
</dbReference>
<dbReference type="InterPro" id="IPR003877">
    <property type="entry name" value="SPRY_dom"/>
</dbReference>
<dbReference type="Pfam" id="PF00622">
    <property type="entry name" value="SPRY"/>
    <property type="match status" value="1"/>
</dbReference>
<evidence type="ECO:0000256" key="1">
    <source>
        <dbReference type="SAM" id="Coils"/>
    </source>
</evidence>
<sequence length="281" mass="32298">SFTLVTRLADLLASCLRRYRLVKPVEGLNMKIKRMKKMNEEKMKRMKEMKIKKMNHMKRMKEKIKEMKMKTMNEMKMMQQFPVDVTLDSLTAHPELVLSDDGKQVYHSDVWKKLPDNPERCSACVDVLGKQSFSSGRFYSEVQLKGKTDWTLGVVEESINRKRNIAMSPGYWAVILRDENEYVACDSPPVIHHLKCVPGKVGVFVDYEGGVVSFYDVDAAALIYSFTHKLHPFFNTWLNCSGKNSEPLIICPVNQQGACIVISSSSQRKLKVILKFMCHYG</sequence>
<evidence type="ECO:0000313" key="4">
    <source>
        <dbReference type="Proteomes" id="UP000694680"/>
    </source>
</evidence>
<keyword evidence="1" id="KW-0175">Coiled coil</keyword>
<dbReference type="InterPro" id="IPR003879">
    <property type="entry name" value="Butyrophylin_SPRY"/>
</dbReference>
<dbReference type="InterPro" id="IPR043136">
    <property type="entry name" value="B30.2/SPRY_sf"/>
</dbReference>
<dbReference type="SMART" id="SM00589">
    <property type="entry name" value="PRY"/>
    <property type="match status" value="1"/>
</dbReference>
<dbReference type="AlphaFoldDB" id="A0A8C5DZ12"/>
<dbReference type="CDD" id="cd13733">
    <property type="entry name" value="SPRY_PRY_C-I_1"/>
    <property type="match status" value="1"/>
</dbReference>
<reference evidence="3" key="2">
    <citation type="submission" date="2025-08" db="UniProtKB">
        <authorList>
            <consortium name="Ensembl"/>
        </authorList>
    </citation>
    <scope>IDENTIFICATION</scope>
</reference>